<dbReference type="WBParaSite" id="PTRK_0001111400.1">
    <property type="protein sequence ID" value="PTRK_0001111400.1"/>
    <property type="gene ID" value="PTRK_0001111400"/>
</dbReference>
<dbReference type="FunFam" id="2.10.25.10:FF:000005">
    <property type="entry name" value="Fibrillin 2"/>
    <property type="match status" value="2"/>
</dbReference>
<accession>A0A0N4ZRH8</accession>
<reference evidence="25" key="1">
    <citation type="submission" date="2017-02" db="UniProtKB">
        <authorList>
            <consortium name="WormBaseParasite"/>
        </authorList>
    </citation>
    <scope>IDENTIFICATION</scope>
</reference>
<dbReference type="InterPro" id="IPR009017">
    <property type="entry name" value="GFP"/>
</dbReference>
<feature type="domain" description="Ig-like" evidence="23">
    <location>
        <begin position="1023"/>
        <end position="1111"/>
    </location>
</feature>
<dbReference type="Gene3D" id="2.10.25.10">
    <property type="entry name" value="Laminin"/>
    <property type="match status" value="5"/>
</dbReference>
<dbReference type="STRING" id="131310.A0A0N4ZRH8"/>
<evidence type="ECO:0000256" key="4">
    <source>
        <dbReference type="ARBA" id="ARBA00013064"/>
    </source>
</evidence>
<keyword evidence="7 21" id="KW-0245">EGF-like domain</keyword>
<dbReference type="InterPro" id="IPR013783">
    <property type="entry name" value="Ig-like_fold"/>
</dbReference>
<feature type="disulfide bond" evidence="21">
    <location>
        <begin position="2403"/>
        <end position="2413"/>
    </location>
</feature>
<dbReference type="GO" id="GO:0004725">
    <property type="term" value="F:protein tyrosine phosphatase activity"/>
    <property type="evidence" value="ECO:0007669"/>
    <property type="project" value="UniProtKB-EC"/>
</dbReference>
<keyword evidence="11" id="KW-0378">Hydrolase</keyword>
<dbReference type="SMART" id="SM00181">
    <property type="entry name" value="EGF"/>
    <property type="match status" value="5"/>
</dbReference>
<feature type="domain" description="Ig-like" evidence="23">
    <location>
        <begin position="59"/>
        <end position="144"/>
    </location>
</feature>
<keyword evidence="15" id="KW-0472">Membrane</keyword>
<dbReference type="InterPro" id="IPR006605">
    <property type="entry name" value="G2_nidogen/fibulin_G2F"/>
</dbReference>
<feature type="domain" description="Ig-like" evidence="23">
    <location>
        <begin position="416"/>
        <end position="502"/>
    </location>
</feature>
<keyword evidence="10" id="KW-0677">Repeat</keyword>
<dbReference type="GO" id="GO:0007156">
    <property type="term" value="P:homophilic cell adhesion via plasma membrane adhesion molecules"/>
    <property type="evidence" value="ECO:0007669"/>
    <property type="project" value="TreeGrafter"/>
</dbReference>
<feature type="domain" description="Ig-like" evidence="23">
    <location>
        <begin position="1115"/>
        <end position="1207"/>
    </location>
</feature>
<dbReference type="PANTHER" id="PTHR45080">
    <property type="entry name" value="CONTACTIN 5"/>
    <property type="match status" value="1"/>
</dbReference>
<evidence type="ECO:0000256" key="13">
    <source>
        <dbReference type="ARBA" id="ARBA00022912"/>
    </source>
</evidence>
<dbReference type="InterPro" id="IPR000152">
    <property type="entry name" value="EGF-type_Asp/Asn_hydroxyl_site"/>
</dbReference>
<feature type="domain" description="Ig-like" evidence="23">
    <location>
        <begin position="333"/>
        <end position="406"/>
    </location>
</feature>
<keyword evidence="8" id="KW-0812">Transmembrane</keyword>
<evidence type="ECO:0000256" key="20">
    <source>
        <dbReference type="ARBA" id="ARBA00051722"/>
    </source>
</evidence>
<dbReference type="InterPro" id="IPR018097">
    <property type="entry name" value="EGF_Ca-bd_CS"/>
</dbReference>
<keyword evidence="18" id="KW-0325">Glycoprotein</keyword>
<dbReference type="GO" id="GO:0005886">
    <property type="term" value="C:plasma membrane"/>
    <property type="evidence" value="ECO:0007669"/>
    <property type="project" value="TreeGrafter"/>
</dbReference>
<evidence type="ECO:0000256" key="1">
    <source>
        <dbReference type="ARBA" id="ARBA00004167"/>
    </source>
</evidence>
<dbReference type="InterPro" id="IPR007110">
    <property type="entry name" value="Ig-like_dom"/>
</dbReference>
<comment type="caution">
    <text evidence="21">Lacks conserved residue(s) required for the propagation of feature annotation.</text>
</comment>
<dbReference type="FunFam" id="2.60.40.10:FF:000503">
    <property type="entry name" value="Hemicentin 1"/>
    <property type="match status" value="2"/>
</dbReference>
<evidence type="ECO:0000256" key="14">
    <source>
        <dbReference type="ARBA" id="ARBA00022989"/>
    </source>
</evidence>
<evidence type="ECO:0000256" key="10">
    <source>
        <dbReference type="ARBA" id="ARBA00022737"/>
    </source>
</evidence>
<feature type="domain" description="Ig-like" evidence="23">
    <location>
        <begin position="1298"/>
        <end position="1386"/>
    </location>
</feature>
<evidence type="ECO:0000256" key="2">
    <source>
        <dbReference type="ARBA" id="ARBA00004498"/>
    </source>
</evidence>
<keyword evidence="17" id="KW-0675">Receptor</keyword>
<dbReference type="Gene3D" id="2.60.40.10">
    <property type="entry name" value="Immunoglobulins"/>
    <property type="match status" value="20"/>
</dbReference>
<feature type="domain" description="Ig-like" evidence="23">
    <location>
        <begin position="1927"/>
        <end position="2028"/>
    </location>
</feature>
<evidence type="ECO:0000256" key="17">
    <source>
        <dbReference type="ARBA" id="ARBA00023170"/>
    </source>
</evidence>
<organism evidence="24 25">
    <name type="scientific">Parastrongyloides trichosuri</name>
    <name type="common">Possum-specific nematode worm</name>
    <dbReference type="NCBI Taxonomy" id="131310"/>
    <lineage>
        <taxon>Eukaryota</taxon>
        <taxon>Metazoa</taxon>
        <taxon>Ecdysozoa</taxon>
        <taxon>Nematoda</taxon>
        <taxon>Chromadorea</taxon>
        <taxon>Rhabditida</taxon>
        <taxon>Tylenchina</taxon>
        <taxon>Panagrolaimomorpha</taxon>
        <taxon>Strongyloidoidea</taxon>
        <taxon>Strongyloididae</taxon>
        <taxon>Parastrongyloides</taxon>
    </lineage>
</organism>
<evidence type="ECO:0000313" key="25">
    <source>
        <dbReference type="WBParaSite" id="PTRK_0001111400.1"/>
    </source>
</evidence>
<keyword evidence="5" id="KW-0964">Secreted</keyword>
<evidence type="ECO:0000259" key="23">
    <source>
        <dbReference type="PROSITE" id="PS50835"/>
    </source>
</evidence>
<dbReference type="SMART" id="SM00179">
    <property type="entry name" value="EGF_CA"/>
    <property type="match status" value="5"/>
</dbReference>
<feature type="domain" description="Ig-like" evidence="23">
    <location>
        <begin position="798"/>
        <end position="891"/>
    </location>
</feature>
<dbReference type="Gene3D" id="2.40.155.10">
    <property type="entry name" value="Green fluorescent protein"/>
    <property type="match status" value="1"/>
</dbReference>
<dbReference type="EC" id="3.1.3.48" evidence="4"/>
<dbReference type="PROSITE" id="PS50835">
    <property type="entry name" value="IG_LIKE"/>
    <property type="match status" value="19"/>
</dbReference>
<feature type="domain" description="EGF-like" evidence="22">
    <location>
        <begin position="2324"/>
        <end position="2362"/>
    </location>
</feature>
<dbReference type="Pfam" id="PF07645">
    <property type="entry name" value="EGF_CA"/>
    <property type="match status" value="3"/>
</dbReference>
<dbReference type="FunFam" id="2.60.40.10:FF:000010">
    <property type="entry name" value="receptor-type tyrosine-protein phosphatase delta isoform X1"/>
    <property type="match status" value="1"/>
</dbReference>
<dbReference type="Pfam" id="PF13927">
    <property type="entry name" value="Ig_3"/>
    <property type="match status" value="4"/>
</dbReference>
<evidence type="ECO:0000256" key="18">
    <source>
        <dbReference type="ARBA" id="ARBA00023180"/>
    </source>
</evidence>
<feature type="domain" description="Ig-like" evidence="23">
    <location>
        <begin position="1393"/>
        <end position="1480"/>
    </location>
</feature>
<dbReference type="InterPro" id="IPR026823">
    <property type="entry name" value="cEGF"/>
</dbReference>
<feature type="domain" description="Ig-like" evidence="23">
    <location>
        <begin position="1485"/>
        <end position="1572"/>
    </location>
</feature>
<dbReference type="PROSITE" id="PS00010">
    <property type="entry name" value="ASX_HYDROXYL"/>
    <property type="match status" value="2"/>
</dbReference>
<protein>
    <recommendedName>
        <fullName evidence="4">protein-tyrosine-phosphatase</fullName>
        <ecNumber evidence="4">3.1.3.48</ecNumber>
    </recommendedName>
</protein>
<dbReference type="FunFam" id="2.60.40.10:FF:000032">
    <property type="entry name" value="palladin isoform X1"/>
    <property type="match status" value="2"/>
</dbReference>
<keyword evidence="6" id="KW-0272">Extracellular matrix</keyword>
<feature type="domain" description="Ig-like" evidence="23">
    <location>
        <begin position="507"/>
        <end position="594"/>
    </location>
</feature>
<feature type="domain" description="EGF-like" evidence="22">
    <location>
        <begin position="2399"/>
        <end position="2438"/>
    </location>
</feature>
<evidence type="ECO:0000256" key="16">
    <source>
        <dbReference type="ARBA" id="ARBA00023157"/>
    </source>
</evidence>
<dbReference type="CDD" id="cd00096">
    <property type="entry name" value="Ig"/>
    <property type="match status" value="2"/>
</dbReference>
<feature type="domain" description="Ig-like" evidence="23">
    <location>
        <begin position="242"/>
        <end position="328"/>
    </location>
</feature>
<feature type="domain" description="Ig-like" evidence="23">
    <location>
        <begin position="1577"/>
        <end position="1663"/>
    </location>
</feature>
<dbReference type="CDD" id="cd00054">
    <property type="entry name" value="EGF_CA"/>
    <property type="match status" value="5"/>
</dbReference>
<keyword evidence="19" id="KW-0393">Immunoglobulin domain</keyword>
<feature type="domain" description="Ig-like" evidence="23">
    <location>
        <begin position="704"/>
        <end position="793"/>
    </location>
</feature>
<evidence type="ECO:0000256" key="12">
    <source>
        <dbReference type="ARBA" id="ARBA00022837"/>
    </source>
</evidence>
<evidence type="ECO:0000256" key="5">
    <source>
        <dbReference type="ARBA" id="ARBA00022525"/>
    </source>
</evidence>
<evidence type="ECO:0000256" key="19">
    <source>
        <dbReference type="ARBA" id="ARBA00023319"/>
    </source>
</evidence>
<dbReference type="InterPro" id="IPR003599">
    <property type="entry name" value="Ig_sub"/>
</dbReference>
<keyword evidence="12" id="KW-0106">Calcium</keyword>
<dbReference type="PROSITE" id="PS01187">
    <property type="entry name" value="EGF_CA"/>
    <property type="match status" value="2"/>
</dbReference>
<evidence type="ECO:0000256" key="6">
    <source>
        <dbReference type="ARBA" id="ARBA00022530"/>
    </source>
</evidence>
<feature type="domain" description="Ig-like" evidence="23">
    <location>
        <begin position="599"/>
        <end position="699"/>
    </location>
</feature>
<evidence type="ECO:0000256" key="15">
    <source>
        <dbReference type="ARBA" id="ARBA00023136"/>
    </source>
</evidence>
<evidence type="ECO:0000256" key="9">
    <source>
        <dbReference type="ARBA" id="ARBA00022729"/>
    </source>
</evidence>
<dbReference type="InterPro" id="IPR009030">
    <property type="entry name" value="Growth_fac_rcpt_cys_sf"/>
</dbReference>
<evidence type="ECO:0000256" key="3">
    <source>
        <dbReference type="ARBA" id="ARBA00010504"/>
    </source>
</evidence>
<evidence type="ECO:0000256" key="11">
    <source>
        <dbReference type="ARBA" id="ARBA00022801"/>
    </source>
</evidence>
<dbReference type="InterPro" id="IPR013098">
    <property type="entry name" value="Ig_I-set"/>
</dbReference>
<dbReference type="SUPFAM" id="SSF48726">
    <property type="entry name" value="Immunoglobulin"/>
    <property type="match status" value="20"/>
</dbReference>
<sequence length="2594" mass="288693">MMLNNGIEFSHYNESFKNDRQFLEIDEVSESDAGHYTCIAINDGGSSEKDLIYSILNAPEMMEKQNVVEAKEGNTTIFICPLVEDNAEIEWFKNGVPVKTIPGSNFQITNNGKHFNIIKIQKNDEAKYSCLAKNDAGEDDATFDLRVLIPPTISGPSFRTIDNAVKKPTTLTCNISGFPIPDIEWILDGKPLPLHSGYEIINDGKTLYIPETEIIHRGRYTCKGYNKIGNIESDYLLQVTEPPIIKPMLKEQKVIEGQGITIRCEVEGSKVSKVEWRKNGEPYSSEFAHSSSFMHYIYIKETKLASSGNYTCIAYNFAGFANDTTKLTVLVPPSIIEGEKIIQLKENQNISLDCTATGIPTPIVTWKKGDTQLDVVGEKLNLINVSINDNGRYTCEASSESGIAVADFIVDVMEKPRIRDSPSDIRVKDGNIAKFECKSDGSPTPTVTWLRGGRPIQDKSGLLFSPRGETMMIPHAKKGDSGGYSCIAKNSGGKTEKEFTLTILTAPTIEESIDQNPRVIHGNNLVISCPVVGNPRPLITWLKDGDEISFDNNKYTLINETSLQIFNVDNDDRGQFTCRADNEVASIDTDYSVEIIDKPKFGSKGRTSYDVIINNDVTITCPVDVPQSEFSFFGFRTKNTLKIIWTKNGEIINNERGKFHISSDNLKLTIHNAELSSAGKYSCEVSNEAGDAEIDINLKVLIPPKIDKSNLIQNPLAILNKTISLECPVSGIPQPTVTWLRDGINIDFDSEKYFDDGNGQILNIKKVDTNDQGKYTCLVESPAGKTSEDFDLQVLIPPHMETYETQHINKREGEVLTLVCPVKVPIEQNVPVEIVWYKNNIPLDPLSSNHFKLLSDGRRYQVLVSSFADSANYTCQAMNRAGEARANFDVNILCMSLKTKFCRDLELKDIVEYTNNFYENHEPFKTKPIIDTTKIDLEPHFFENSDVELWCPSSGNPPPTIVWYKNGVEVDVTKDPRIKISPDKSTITISKVNASEAGAWVCLAENDAGSSELEIMLDIWVKPTAEIYSETGVTRKIGSSISLHCNVTGNPEPEIVWKFNGNTISSSVEGIRLSLKNTRLDIPRLSHDNVGEYSCHASNSVGSAEKDIWVDVLVPPLIDRDIADPNPRIPTEKNLTLTCLVEGKPDPEIVWTLNGTAINPFDKKYSISEEGRYLQIFNLTLLDSGNYKCDAINEAGHDEFVYAVDVDQAPFIYNSGTVKVEEGKVSILECKAVGEPMPKITWQRNGVRVESGERYIVNDGILKIIDTRLTDIGIYICFAENEGGQDQQAFTLEILVKPSIRESSPNETIVAAGTSFELYCMPNGYPQPQITWFLNDENIELLNKDTNFDYTVDDGILNIKHLSLSGNHIFKCLATNNAGEDSKELAVRVLLPPTLVSDDKKVLNITEGEPALLTCDIHESYRDDIVWMKNDESIQFGDNIFLSDDNSFIQIDKTKLSDTGNYTCLASNAAGQTHQQIQLNIGIPPKISEKERLITFKVGERGEIWCEATGVPNPQITWLKDDEPLLHTAVDKVSGEIKSSAIFESITKDSEGTYTCKAENWAGTIYKDFDLAVLIPPTIYPEKLNISTRPGNVVLLECNATGNPMPVVSWVKLPGVNITGSEGKYKLVGSTLAINNISYEDDGFYHCSAKSDAGFAIGVRKISVLGGDKTTKLVHVECDDNGNPVSKHFVNNRGDAPENSDLIEMNIEHSQLPQNNTEGIIIRCLPGRFNRNPLFKYASVTFTETPEHKNVTIGGNLELKCSAEGMPTPEIRWMKNGKIIDNISTELGSSTLKIGIKNINQSGTYTCIASNSISTQRFNAIVTVVDLHKENKIDDKLTNEITRIECALPIWKRDTNSIVGTGNVVWKMDNLLVDQNVNGIHLMNNNSLVVGYKAEKEELVKYIDCFVNGNHGTLKPSYVKIPKEKAPKVIIRPTRIHAKPTFNITIDCRLKRGNPLTTKVRWSKNDIPIISGDGKYKILGNNSLAVYNIESNDAGNYKCRAFNAVGKSWDGVKLIVEHGPTSASSKVTSESLILKHDIEYGEEEVDIITVVEDLIGNKSSLGKNLAGIMTAPYPLLSDGKVMPNLRTTKGKFNRTTEYYFNDGGKVVVNQQGKGMDENDVLDMNTDFGGDIPYSVYENIDLNPMDVEMYEVEPGVLIGTGQSMITLNDKHKIGFEWRDEIKYDADYEERTNFNDPQTTYITATPTIGPLKNKINTKFETRNDCPRGYYYIHGQCKDINECLTTDPCEDPEAECINYEGSYECKVTCAEGYVRKLDGTCVDIDECAKGPDVCPGNKECINLEGSYKCVDSCQSGYELNENDNCVDINECLLDICDPAMSCLNTPGSYICTCPEGFPPVNDKCSGLVFDTERPVYNIDFNNNLSISKCPSNYWWNGTICKDIDECSFDAPCQYKCTNLAGGYTCSCPEGYRLNEETLKCVDIDECVESPNPCIPGSFCVNIYGTFQCLPSPCRKGYTFKDNVCKPKCRGPCSVRPINVETISTHRGLSKNTPLLRLTTQDKDGNIMKNTDYHMSYHYKYRIENSNGRGIIYNNEPLNEEGIHRLIITSTPKDGNNNTIVNKIQQTILYVAISAYNF</sequence>
<dbReference type="SUPFAM" id="SSF57184">
    <property type="entry name" value="Growth factor receptor domain"/>
    <property type="match status" value="2"/>
</dbReference>
<feature type="domain" description="Ig-like" evidence="23">
    <location>
        <begin position="928"/>
        <end position="1018"/>
    </location>
</feature>
<dbReference type="Pfam" id="PF12662">
    <property type="entry name" value="cEGF"/>
    <property type="match status" value="1"/>
</dbReference>
<evidence type="ECO:0000256" key="7">
    <source>
        <dbReference type="ARBA" id="ARBA00022536"/>
    </source>
</evidence>
<dbReference type="PANTHER" id="PTHR45080:SF8">
    <property type="entry name" value="IG-LIKE DOMAIN-CONTAINING PROTEIN"/>
    <property type="match status" value="1"/>
</dbReference>
<dbReference type="PROSITE" id="PS01186">
    <property type="entry name" value="EGF_2"/>
    <property type="match status" value="2"/>
</dbReference>
<evidence type="ECO:0000259" key="22">
    <source>
        <dbReference type="PROSITE" id="PS50026"/>
    </source>
</evidence>
<dbReference type="GO" id="GO:0005509">
    <property type="term" value="F:calcium ion binding"/>
    <property type="evidence" value="ECO:0007669"/>
    <property type="project" value="InterPro"/>
</dbReference>
<comment type="similarity">
    <text evidence="3">Belongs to the protein-tyrosine phosphatase family. Receptor class 2A subfamily.</text>
</comment>
<feature type="domain" description="Ig-like" evidence="23">
    <location>
        <begin position="1210"/>
        <end position="1291"/>
    </location>
</feature>
<feature type="domain" description="Ig-like" evidence="23">
    <location>
        <begin position="1733"/>
        <end position="1823"/>
    </location>
</feature>
<dbReference type="SMART" id="SM00409">
    <property type="entry name" value="IG"/>
    <property type="match status" value="19"/>
</dbReference>
<dbReference type="SUPFAM" id="SSF57196">
    <property type="entry name" value="EGF/Laminin"/>
    <property type="match status" value="1"/>
</dbReference>
<dbReference type="SMART" id="SM00408">
    <property type="entry name" value="IGc2"/>
    <property type="match status" value="20"/>
</dbReference>
<dbReference type="SUPFAM" id="SSF54511">
    <property type="entry name" value="GFP-like"/>
    <property type="match status" value="1"/>
</dbReference>
<feature type="domain" description="Ig-like" evidence="23">
    <location>
        <begin position="151"/>
        <end position="240"/>
    </location>
</feature>
<keyword evidence="14" id="KW-1133">Transmembrane helix</keyword>
<dbReference type="InterPro" id="IPR000742">
    <property type="entry name" value="EGF"/>
</dbReference>
<dbReference type="InterPro" id="IPR049883">
    <property type="entry name" value="NOTCH1_EGF-like"/>
</dbReference>
<keyword evidence="13" id="KW-0904">Protein phosphatase</keyword>
<dbReference type="InterPro" id="IPR050958">
    <property type="entry name" value="Cell_Adh-Cytoskel_Orgn"/>
</dbReference>
<dbReference type="PROSITE" id="PS50026">
    <property type="entry name" value="EGF_3"/>
    <property type="match status" value="2"/>
</dbReference>
<keyword evidence="9" id="KW-0732">Signal</keyword>
<dbReference type="InterPro" id="IPR003598">
    <property type="entry name" value="Ig_sub2"/>
</dbReference>
<evidence type="ECO:0000256" key="8">
    <source>
        <dbReference type="ARBA" id="ARBA00022692"/>
    </source>
</evidence>
<keyword evidence="24" id="KW-1185">Reference proteome</keyword>
<proteinExistence type="inferred from homology"/>
<keyword evidence="16 21" id="KW-1015">Disulfide bond</keyword>
<name>A0A0N4ZRH8_PARTI</name>
<dbReference type="InterPro" id="IPR036179">
    <property type="entry name" value="Ig-like_dom_sf"/>
</dbReference>
<dbReference type="Pfam" id="PF07679">
    <property type="entry name" value="I-set"/>
    <property type="match status" value="15"/>
</dbReference>
<dbReference type="Pfam" id="PF07474">
    <property type="entry name" value="G2F"/>
    <property type="match status" value="1"/>
</dbReference>
<dbReference type="InterPro" id="IPR001881">
    <property type="entry name" value="EGF-like_Ca-bd_dom"/>
</dbReference>
<evidence type="ECO:0000313" key="24">
    <source>
        <dbReference type="Proteomes" id="UP000038045"/>
    </source>
</evidence>
<dbReference type="Proteomes" id="UP000038045">
    <property type="component" value="Unplaced"/>
</dbReference>
<evidence type="ECO:0000256" key="21">
    <source>
        <dbReference type="PROSITE-ProRule" id="PRU00076"/>
    </source>
</evidence>
<comment type="subcellular location">
    <subcellularLocation>
        <location evidence="1">Membrane</location>
        <topology evidence="1">Single-pass membrane protein</topology>
    </subcellularLocation>
    <subcellularLocation>
        <location evidence="2">Secreted</location>
        <location evidence="2">Extracellular space</location>
        <location evidence="2">Extracellular matrix</location>
    </subcellularLocation>
</comment>
<comment type="catalytic activity">
    <reaction evidence="20">
        <text>O-phospho-L-tyrosyl-[protein] + H2O = L-tyrosyl-[protein] + phosphate</text>
        <dbReference type="Rhea" id="RHEA:10684"/>
        <dbReference type="Rhea" id="RHEA-COMP:10136"/>
        <dbReference type="Rhea" id="RHEA-COMP:20101"/>
        <dbReference type="ChEBI" id="CHEBI:15377"/>
        <dbReference type="ChEBI" id="CHEBI:43474"/>
        <dbReference type="ChEBI" id="CHEBI:46858"/>
        <dbReference type="ChEBI" id="CHEBI:61978"/>
        <dbReference type="EC" id="3.1.3.48"/>
    </reaction>
</comment>